<evidence type="ECO:0000313" key="8">
    <source>
        <dbReference type="Proteomes" id="UP000054495"/>
    </source>
</evidence>
<dbReference type="Pfam" id="PF13927">
    <property type="entry name" value="Ig_3"/>
    <property type="match status" value="1"/>
</dbReference>
<dbReference type="AlphaFoldDB" id="A0A0D6L708"/>
<feature type="region of interest" description="Disordered" evidence="5">
    <location>
        <begin position="297"/>
        <end position="326"/>
    </location>
</feature>
<dbReference type="PANTHER" id="PTHR45080">
    <property type="entry name" value="CONTACTIN 5"/>
    <property type="match status" value="1"/>
</dbReference>
<evidence type="ECO:0000256" key="5">
    <source>
        <dbReference type="SAM" id="MobiDB-lite"/>
    </source>
</evidence>
<dbReference type="InterPro" id="IPR050958">
    <property type="entry name" value="Cell_Adh-Cytoskel_Orgn"/>
</dbReference>
<dbReference type="InterPro" id="IPR013098">
    <property type="entry name" value="Ig_I-set"/>
</dbReference>
<dbReference type="GO" id="GO:0007156">
    <property type="term" value="P:homophilic cell adhesion via plasma membrane adhesion molecules"/>
    <property type="evidence" value="ECO:0007669"/>
    <property type="project" value="TreeGrafter"/>
</dbReference>
<keyword evidence="1" id="KW-0732">Signal</keyword>
<dbReference type="GO" id="GO:0008046">
    <property type="term" value="F:axon guidance receptor activity"/>
    <property type="evidence" value="ECO:0007669"/>
    <property type="project" value="TreeGrafter"/>
</dbReference>
<dbReference type="GO" id="GO:0030424">
    <property type="term" value="C:axon"/>
    <property type="evidence" value="ECO:0007669"/>
    <property type="project" value="TreeGrafter"/>
</dbReference>
<accession>A0A0D6L708</accession>
<evidence type="ECO:0000256" key="2">
    <source>
        <dbReference type="ARBA" id="ARBA00022737"/>
    </source>
</evidence>
<evidence type="ECO:0000256" key="1">
    <source>
        <dbReference type="ARBA" id="ARBA00022729"/>
    </source>
</evidence>
<reference evidence="7 8" key="1">
    <citation type="submission" date="2013-05" db="EMBL/GenBank/DDBJ databases">
        <title>Draft genome of the parasitic nematode Anyclostoma ceylanicum.</title>
        <authorList>
            <person name="Mitreva M."/>
        </authorList>
    </citation>
    <scope>NUCLEOTIDE SEQUENCE [LARGE SCALE GENOMIC DNA]</scope>
</reference>
<dbReference type="PANTHER" id="PTHR45080:SF8">
    <property type="entry name" value="IG-LIKE DOMAIN-CONTAINING PROTEIN"/>
    <property type="match status" value="1"/>
</dbReference>
<dbReference type="Pfam" id="PF07679">
    <property type="entry name" value="I-set"/>
    <property type="match status" value="1"/>
</dbReference>
<organism evidence="7 8">
    <name type="scientific">Ancylostoma ceylanicum</name>
    <dbReference type="NCBI Taxonomy" id="53326"/>
    <lineage>
        <taxon>Eukaryota</taxon>
        <taxon>Metazoa</taxon>
        <taxon>Ecdysozoa</taxon>
        <taxon>Nematoda</taxon>
        <taxon>Chromadorea</taxon>
        <taxon>Rhabditida</taxon>
        <taxon>Rhabditina</taxon>
        <taxon>Rhabditomorpha</taxon>
        <taxon>Strongyloidea</taxon>
        <taxon>Ancylostomatidae</taxon>
        <taxon>Ancylostomatinae</taxon>
        <taxon>Ancylostoma</taxon>
    </lineage>
</organism>
<feature type="domain" description="Ig-like" evidence="6">
    <location>
        <begin position="82"/>
        <end position="174"/>
    </location>
</feature>
<feature type="region of interest" description="Disordered" evidence="5">
    <location>
        <begin position="1"/>
        <end position="20"/>
    </location>
</feature>
<evidence type="ECO:0000256" key="4">
    <source>
        <dbReference type="ARBA" id="ARBA00023319"/>
    </source>
</evidence>
<dbReference type="GO" id="GO:0050808">
    <property type="term" value="P:synapse organization"/>
    <property type="evidence" value="ECO:0007669"/>
    <property type="project" value="TreeGrafter"/>
</dbReference>
<name>A0A0D6L708_9BILA</name>
<feature type="compositionally biased region" description="Basic and acidic residues" evidence="5">
    <location>
        <begin position="1"/>
        <end position="10"/>
    </location>
</feature>
<dbReference type="Proteomes" id="UP000054495">
    <property type="component" value="Unassembled WGS sequence"/>
</dbReference>
<dbReference type="SMART" id="SM00408">
    <property type="entry name" value="IGc2"/>
    <property type="match status" value="2"/>
</dbReference>
<dbReference type="FunFam" id="2.60.40.10:FF:000032">
    <property type="entry name" value="palladin isoform X1"/>
    <property type="match status" value="1"/>
</dbReference>
<dbReference type="PROSITE" id="PS50835">
    <property type="entry name" value="IG_LIKE"/>
    <property type="match status" value="2"/>
</dbReference>
<keyword evidence="8" id="KW-1185">Reference proteome</keyword>
<dbReference type="InterPro" id="IPR003598">
    <property type="entry name" value="Ig_sub2"/>
</dbReference>
<dbReference type="GO" id="GO:0005886">
    <property type="term" value="C:plasma membrane"/>
    <property type="evidence" value="ECO:0007669"/>
    <property type="project" value="TreeGrafter"/>
</dbReference>
<dbReference type="Gene3D" id="2.60.40.10">
    <property type="entry name" value="Immunoglobulins"/>
    <property type="match status" value="2"/>
</dbReference>
<dbReference type="InterPro" id="IPR003599">
    <property type="entry name" value="Ig_sub"/>
</dbReference>
<protein>
    <submittedName>
        <fullName evidence="7">Immunoglobulin I-set domain protein</fullName>
    </submittedName>
</protein>
<sequence>MSTPQEKEVSEGESVSFRCDAVGNPTPTVLWTRAGDDQIVAKGDTITISNARNWQQGEYICTAIVDGFKHASVSHFLHIRGPPLITVPAELSANLGESIEMSCHISGRPKPLEVHWKRNGEELDYASGKMQVHQIPRSYGVESRLIIRDLREIDMGVYNCTANNGIGHDARTVTLKARGVTDVFDDPSDVTVKCEVLDGSFFPEMYSCGGEGTNIATSKDYISVPQNNPDLDYIQTTTFFNSLYPKCVNSSSTEYNLMNGRFEQSYGSFASGVSTPGGLSDMYGVNVEKTQGLETLPEIDTPKTSNYNFLPSPEKSRPPSRTSTHV</sequence>
<evidence type="ECO:0000259" key="6">
    <source>
        <dbReference type="PROSITE" id="PS50835"/>
    </source>
</evidence>
<dbReference type="GO" id="GO:0043025">
    <property type="term" value="C:neuronal cell body"/>
    <property type="evidence" value="ECO:0007669"/>
    <property type="project" value="TreeGrafter"/>
</dbReference>
<keyword evidence="2" id="KW-0677">Repeat</keyword>
<evidence type="ECO:0000256" key="3">
    <source>
        <dbReference type="ARBA" id="ARBA00023157"/>
    </source>
</evidence>
<dbReference type="SUPFAM" id="SSF48726">
    <property type="entry name" value="Immunoglobulin"/>
    <property type="match status" value="2"/>
</dbReference>
<keyword evidence="3" id="KW-1015">Disulfide bond</keyword>
<proteinExistence type="predicted"/>
<dbReference type="InterPro" id="IPR036179">
    <property type="entry name" value="Ig-like_dom_sf"/>
</dbReference>
<feature type="domain" description="Ig-like" evidence="6">
    <location>
        <begin position="1"/>
        <end position="74"/>
    </location>
</feature>
<dbReference type="SMART" id="SM00409">
    <property type="entry name" value="IG"/>
    <property type="match status" value="2"/>
</dbReference>
<dbReference type="EMBL" id="KE125664">
    <property type="protein sequence ID" value="EPB67480.1"/>
    <property type="molecule type" value="Genomic_DNA"/>
</dbReference>
<gene>
    <name evidence="7" type="ORF">ANCCEY_13432</name>
</gene>
<dbReference type="InterPro" id="IPR007110">
    <property type="entry name" value="Ig-like_dom"/>
</dbReference>
<keyword evidence="4" id="KW-0393">Immunoglobulin domain</keyword>
<dbReference type="InterPro" id="IPR013783">
    <property type="entry name" value="Ig-like_fold"/>
</dbReference>
<evidence type="ECO:0000313" key="7">
    <source>
        <dbReference type="EMBL" id="EPB67480.1"/>
    </source>
</evidence>